<reference evidence="2 3" key="1">
    <citation type="journal article" date="2012" name="Genome Biol.">
        <title>The genome of the polar eukaryotic microalga coccomyxa subellipsoidea reveals traits of cold adaptation.</title>
        <authorList>
            <person name="Blanc G."/>
            <person name="Agarkova I."/>
            <person name="Grimwood J."/>
            <person name="Kuo A."/>
            <person name="Brueggeman A."/>
            <person name="Dunigan D."/>
            <person name="Gurnon J."/>
            <person name="Ladunga I."/>
            <person name="Lindquist E."/>
            <person name="Lucas S."/>
            <person name="Pangilinan J."/>
            <person name="Proschold T."/>
            <person name="Salamov A."/>
            <person name="Schmutz J."/>
            <person name="Weeks D."/>
            <person name="Yamada T."/>
            <person name="Claverie J.M."/>
            <person name="Grigoriev I."/>
            <person name="Van Etten J."/>
            <person name="Lomsadze A."/>
            <person name="Borodovsky M."/>
        </authorList>
    </citation>
    <scope>NUCLEOTIDE SEQUENCE [LARGE SCALE GENOMIC DNA]</scope>
    <source>
        <strain evidence="2 3">C-169</strain>
    </source>
</reference>
<organism evidence="2 3">
    <name type="scientific">Coccomyxa subellipsoidea (strain C-169)</name>
    <name type="common">Green microalga</name>
    <dbReference type="NCBI Taxonomy" id="574566"/>
    <lineage>
        <taxon>Eukaryota</taxon>
        <taxon>Viridiplantae</taxon>
        <taxon>Chlorophyta</taxon>
        <taxon>core chlorophytes</taxon>
        <taxon>Trebouxiophyceae</taxon>
        <taxon>Trebouxiophyceae incertae sedis</taxon>
        <taxon>Coccomyxaceae</taxon>
        <taxon>Coccomyxa</taxon>
        <taxon>Coccomyxa subellipsoidea</taxon>
    </lineage>
</organism>
<dbReference type="KEGG" id="csl:COCSUDRAFT_59608"/>
<feature type="compositionally biased region" description="Basic and acidic residues" evidence="1">
    <location>
        <begin position="251"/>
        <end position="268"/>
    </location>
</feature>
<comment type="caution">
    <text evidence="2">The sequence shown here is derived from an EMBL/GenBank/DDBJ whole genome shotgun (WGS) entry which is preliminary data.</text>
</comment>
<proteinExistence type="predicted"/>
<keyword evidence="3" id="KW-1185">Reference proteome</keyword>
<feature type="region of interest" description="Disordered" evidence="1">
    <location>
        <begin position="251"/>
        <end position="297"/>
    </location>
</feature>
<feature type="compositionally biased region" description="Gly residues" evidence="1">
    <location>
        <begin position="273"/>
        <end position="284"/>
    </location>
</feature>
<gene>
    <name evidence="2" type="ORF">COCSUDRAFT_59608</name>
</gene>
<name>I0YL56_COCSC</name>
<dbReference type="Proteomes" id="UP000007264">
    <property type="component" value="Unassembled WGS sequence"/>
</dbReference>
<dbReference type="AlphaFoldDB" id="I0YL56"/>
<evidence type="ECO:0000313" key="3">
    <source>
        <dbReference type="Proteomes" id="UP000007264"/>
    </source>
</evidence>
<protein>
    <submittedName>
        <fullName evidence="2">Uncharacterized protein</fullName>
    </submittedName>
</protein>
<evidence type="ECO:0000313" key="2">
    <source>
        <dbReference type="EMBL" id="EIE19125.1"/>
    </source>
</evidence>
<feature type="compositionally biased region" description="Low complexity" evidence="1">
    <location>
        <begin position="109"/>
        <end position="133"/>
    </location>
</feature>
<evidence type="ECO:0000256" key="1">
    <source>
        <dbReference type="SAM" id="MobiDB-lite"/>
    </source>
</evidence>
<accession>I0YL56</accession>
<dbReference type="RefSeq" id="XP_005643669.1">
    <property type="nucleotide sequence ID" value="XM_005643612.1"/>
</dbReference>
<dbReference type="GeneID" id="17037055"/>
<feature type="region of interest" description="Disordered" evidence="1">
    <location>
        <begin position="109"/>
        <end position="180"/>
    </location>
</feature>
<dbReference type="EMBL" id="AGSI01000020">
    <property type="protein sequence ID" value="EIE19125.1"/>
    <property type="molecule type" value="Genomic_DNA"/>
</dbReference>
<sequence length="297" mass="29882">MPDWEALAANAQQRRRETAAVSTAVWAAAPAQSCQLSGAVSLRAVSGACAAPLMGAEGMMQLDVSTLLQAPPSLEVAVAIKALKENGQSTLRPIAALTDLATIASHALSPCPSEASSPAATRSPSPEPRASTAQHSAQPAHAGMPARHAPTSSHAAAGQESGRSIGGTTRQGLSKSMWEPAVSRSGYGGKGAACVEAGSAALAGEGPVQRHGSLFASESGTLMSVVTMPAAQKAALLGLGLEELTAGSARLPEHESGGPVEAMRRDESMMSGAGLGKTGEGRGNGQQRLNVVHVDST</sequence>
<feature type="compositionally biased region" description="Polar residues" evidence="1">
    <location>
        <begin position="285"/>
        <end position="297"/>
    </location>
</feature>